<feature type="signal peptide" evidence="1">
    <location>
        <begin position="1"/>
        <end position="27"/>
    </location>
</feature>
<feature type="chain" id="PRO_5025542638" description="Secreted protein" evidence="1">
    <location>
        <begin position="28"/>
        <end position="130"/>
    </location>
</feature>
<evidence type="ECO:0000256" key="1">
    <source>
        <dbReference type="SAM" id="SignalP"/>
    </source>
</evidence>
<dbReference type="AlphaFoldDB" id="A0A6B0UR04"/>
<dbReference type="EMBL" id="GIFC01010132">
    <property type="protein sequence ID" value="MXU92215.1"/>
    <property type="molecule type" value="Transcribed_RNA"/>
</dbReference>
<keyword evidence="1" id="KW-0732">Signal</keyword>
<sequence>MYSHPACSLKYSTLILLIVQHCHLGTCDELLHAHTEVPPVLGNQFSSSQFSWVHWFGVSPQTRFALQKKSFLWICWACIVGVSTPPTRILAAILRENWSGTGCTRLDGTFFFVCMKKNNHLHFFGNYLYK</sequence>
<protein>
    <recommendedName>
        <fullName evidence="3">Secreted protein</fullName>
    </recommendedName>
</protein>
<accession>A0A6B0UR04</accession>
<proteinExistence type="predicted"/>
<reference evidence="2" key="1">
    <citation type="submission" date="2019-12" db="EMBL/GenBank/DDBJ databases">
        <title>An insight into the sialome of adult female Ixodes ricinus ticks feeding for 6 days.</title>
        <authorList>
            <person name="Perner J."/>
            <person name="Ribeiro J.M.C."/>
        </authorList>
    </citation>
    <scope>NUCLEOTIDE SEQUENCE</scope>
    <source>
        <strain evidence="2">Semi-engorged</strain>
        <tissue evidence="2">Salivary glands</tissue>
    </source>
</reference>
<name>A0A6B0UR04_IXORI</name>
<evidence type="ECO:0000313" key="2">
    <source>
        <dbReference type="EMBL" id="MXU92215.1"/>
    </source>
</evidence>
<organism evidence="2">
    <name type="scientific">Ixodes ricinus</name>
    <name type="common">Common tick</name>
    <name type="synonym">Acarus ricinus</name>
    <dbReference type="NCBI Taxonomy" id="34613"/>
    <lineage>
        <taxon>Eukaryota</taxon>
        <taxon>Metazoa</taxon>
        <taxon>Ecdysozoa</taxon>
        <taxon>Arthropoda</taxon>
        <taxon>Chelicerata</taxon>
        <taxon>Arachnida</taxon>
        <taxon>Acari</taxon>
        <taxon>Parasitiformes</taxon>
        <taxon>Ixodida</taxon>
        <taxon>Ixodoidea</taxon>
        <taxon>Ixodidae</taxon>
        <taxon>Ixodinae</taxon>
        <taxon>Ixodes</taxon>
    </lineage>
</organism>
<evidence type="ECO:0008006" key="3">
    <source>
        <dbReference type="Google" id="ProtNLM"/>
    </source>
</evidence>